<protein>
    <submittedName>
        <fullName evidence="1">Uncharacterized protein DUF1874</fullName>
    </submittedName>
</protein>
<evidence type="ECO:0000313" key="4">
    <source>
        <dbReference type="Proteomes" id="UP000315577"/>
    </source>
</evidence>
<dbReference type="SUPFAM" id="SSF143602">
    <property type="entry name" value="STIV B116-like"/>
    <property type="match status" value="1"/>
</dbReference>
<dbReference type="InterPro" id="IPR037236">
    <property type="entry name" value="STIV_B116-like_sf"/>
</dbReference>
<dbReference type="EMBL" id="VJNC01000002">
    <property type="protein sequence ID" value="TSE23563.1"/>
    <property type="molecule type" value="Genomic_DNA"/>
</dbReference>
<evidence type="ECO:0000313" key="1">
    <source>
        <dbReference type="EMBL" id="TCS96218.1"/>
    </source>
</evidence>
<accession>A0A4R3LAE7</accession>
<comment type="caution">
    <text evidence="1">The sequence shown here is derived from an EMBL/GenBank/DDBJ whole genome shotgun (WGS) entry which is preliminary data.</text>
</comment>
<proteinExistence type="predicted"/>
<dbReference type="Proteomes" id="UP000295536">
    <property type="component" value="Unassembled WGS sequence"/>
</dbReference>
<dbReference type="RefSeq" id="WP_132963048.1">
    <property type="nucleotide sequence ID" value="NZ_SMAH01000012.1"/>
</dbReference>
<reference evidence="2 4" key="2">
    <citation type="submission" date="2019-07" db="EMBL/GenBank/DDBJ databases">
        <title>Tepidimonas ignava SPS-1037 draft genome.</title>
        <authorList>
            <person name="Da Costa M.S."/>
            <person name="Froufe H.J.C."/>
            <person name="Egas C."/>
            <person name="Albuquerque L."/>
        </authorList>
    </citation>
    <scope>NUCLEOTIDE SEQUENCE [LARGE SCALE GENOMIC DNA]</scope>
    <source>
        <strain evidence="2 4">SPS-1037</strain>
    </source>
</reference>
<dbReference type="Pfam" id="PF08960">
    <property type="entry name" value="STIV_B116-like"/>
    <property type="match status" value="1"/>
</dbReference>
<evidence type="ECO:0000313" key="2">
    <source>
        <dbReference type="EMBL" id="TSE23563.1"/>
    </source>
</evidence>
<dbReference type="Proteomes" id="UP000315577">
    <property type="component" value="Unassembled WGS sequence"/>
</dbReference>
<keyword evidence="4" id="KW-1185">Reference proteome</keyword>
<dbReference type="EMBL" id="SMAH01000012">
    <property type="protein sequence ID" value="TCS96218.1"/>
    <property type="molecule type" value="Genomic_DNA"/>
</dbReference>
<evidence type="ECO:0000313" key="3">
    <source>
        <dbReference type="Proteomes" id="UP000295536"/>
    </source>
</evidence>
<dbReference type="InterPro" id="IPR015055">
    <property type="entry name" value="STIV_B116-like"/>
</dbReference>
<gene>
    <name evidence="1" type="ORF">EDC36_1127</name>
    <name evidence="2" type="ORF">Tigna_00257</name>
</gene>
<reference evidence="1 3" key="1">
    <citation type="submission" date="2019-03" db="EMBL/GenBank/DDBJ databases">
        <title>Genomic Encyclopedia of Type Strains, Phase IV (KMG-IV): sequencing the most valuable type-strain genomes for metagenomic binning, comparative biology and taxonomic classification.</title>
        <authorList>
            <person name="Goeker M."/>
        </authorList>
    </citation>
    <scope>NUCLEOTIDE SEQUENCE [LARGE SCALE GENOMIC DNA]</scope>
    <source>
        <strain evidence="1 3">DSM 12034</strain>
    </source>
</reference>
<dbReference type="OrthoDB" id="1909530at2"/>
<organism evidence="1 3">
    <name type="scientific">Tepidimonas ignava</name>
    <dbReference type="NCBI Taxonomy" id="114249"/>
    <lineage>
        <taxon>Bacteria</taxon>
        <taxon>Pseudomonadati</taxon>
        <taxon>Pseudomonadota</taxon>
        <taxon>Betaproteobacteria</taxon>
        <taxon>Burkholderiales</taxon>
        <taxon>Tepidimonas</taxon>
    </lineage>
</organism>
<sequence>MNRYLLNSPVLTDYGHWHYQGPLTVEQARAFAAAGPWRSAIGHAATAQFLSQCLGQPVPCARIAVHMQPGDEALVLRLEQRLPEGQVLDAQALARLPHSFGLLRRIA</sequence>
<dbReference type="Gene3D" id="3.40.50.11170">
    <property type="entry name" value="Uncharacterised protein PF08960, DUF1874"/>
    <property type="match status" value="1"/>
</dbReference>
<dbReference type="AlphaFoldDB" id="A0A4R3LAE7"/>
<name>A0A4R3LAE7_9BURK</name>